<sequence>MSKKQQQNDNNNINNNDNNNNFFNNNPILIFVIFAIVTIFAFKTIFSDETMGVSNSNVQAFGQSSNKTIAYSDLKKLISAGKIEYVGIGNTQIRAISKSEGGQVITYTARRVIPDETLITELEKNNIGYGGINEENILADILFGWVLPIFIFFAIWMFIAKRMQKSMGGGSGGILGIGSSKKMINSEKPNVKFDDMAGNKEAKEEVQEVVDFLKSPDRYVRLGAQIPKGVLLVGPPGTGKTLLAKAVAGEANVEFLSVSGSAFIEMFVGVGASRVRDLFEQAKKVAPAIIFIDEIDAIGKSRASGGPMGGNDEREQTLNQLLAEMDGFSTEHAPVIVLAATNRPEVLDPALLRPGRFDRQVLVDKPDYEGRIEILNVHIKDVKLGKNVDLKEVAKMTAGLAGADLANIVNEAALLAGRASKNEVGPEDFKEAVERQIAGLEKKSRRISPKERKIVAYHESGHALIAEITKGANKVNKVSIVPRGLAALGYTLNTPEENKYLMQKHELLAEVDVLLGGRAAEQVFIGEISTGAGNDLERATGIIKSMATIYGMSDIAGLMVLEKRTNQFLGGQTQKDYSDAMAKELDNHVKTILNERYEIVLQSLKDNSAAIEQMTAELLDIEVITGERVREIIKENGGTVFEDEDLHSDAIIEEKTTSTDE</sequence>
<dbReference type="GO" id="GO:0051301">
    <property type="term" value="P:cell division"/>
    <property type="evidence" value="ECO:0007669"/>
    <property type="project" value="UniProtKB-KW"/>
</dbReference>
<evidence type="ECO:0000256" key="13">
    <source>
        <dbReference type="ARBA" id="ARBA00061570"/>
    </source>
</evidence>
<evidence type="ECO:0000256" key="7">
    <source>
        <dbReference type="ARBA" id="ARBA00022801"/>
    </source>
</evidence>
<keyword evidence="12 14" id="KW-0472">Membrane</keyword>
<comment type="similarity">
    <text evidence="15">Belongs to the AAA ATPase family.</text>
</comment>
<dbReference type="EMBL" id="JAIS01000095">
    <property type="protein sequence ID" value="KLD99737.1"/>
    <property type="molecule type" value="Genomic_DNA"/>
</dbReference>
<evidence type="ECO:0000313" key="17">
    <source>
        <dbReference type="EMBL" id="KLD99737.1"/>
    </source>
</evidence>
<name>A0A837J380_9BACT</name>
<dbReference type="Pfam" id="PF06480">
    <property type="entry name" value="FtsH_ext"/>
    <property type="match status" value="1"/>
</dbReference>
<dbReference type="InterPro" id="IPR011546">
    <property type="entry name" value="Pept_M41_FtsH_extracell"/>
</dbReference>
<dbReference type="HAMAP" id="MF_01458">
    <property type="entry name" value="FtsH"/>
    <property type="match status" value="1"/>
</dbReference>
<dbReference type="InterPro" id="IPR050928">
    <property type="entry name" value="ATP-dep_Zn_Metalloprotease"/>
</dbReference>
<dbReference type="CDD" id="cd19501">
    <property type="entry name" value="RecA-like_FtsH"/>
    <property type="match status" value="1"/>
</dbReference>
<dbReference type="PANTHER" id="PTHR43655:SF2">
    <property type="entry name" value="AFG3 LIKE MATRIX AAA PEPTIDASE SUBUNIT 2, ISOFORM A"/>
    <property type="match status" value="1"/>
</dbReference>
<accession>A0A837J380</accession>
<dbReference type="Gene3D" id="3.30.720.210">
    <property type="match status" value="1"/>
</dbReference>
<evidence type="ECO:0000256" key="15">
    <source>
        <dbReference type="RuleBase" id="RU003651"/>
    </source>
</evidence>
<comment type="cofactor">
    <cofactor evidence="14">
        <name>Zn(2+)</name>
        <dbReference type="ChEBI" id="CHEBI:29105"/>
    </cofactor>
    <text evidence="14">Binds 1 zinc ion per subunit.</text>
</comment>
<keyword evidence="9 14" id="KW-0067">ATP-binding</keyword>
<dbReference type="Gene3D" id="1.10.8.60">
    <property type="match status" value="1"/>
</dbReference>
<dbReference type="InterPro" id="IPR037219">
    <property type="entry name" value="Peptidase_M41-like"/>
</dbReference>
<dbReference type="GO" id="GO:0005524">
    <property type="term" value="F:ATP binding"/>
    <property type="evidence" value="ECO:0007669"/>
    <property type="project" value="UniProtKB-UniRule"/>
</dbReference>
<evidence type="ECO:0000256" key="11">
    <source>
        <dbReference type="ARBA" id="ARBA00023049"/>
    </source>
</evidence>
<evidence type="ECO:0000256" key="4">
    <source>
        <dbReference type="ARBA" id="ARBA00022692"/>
    </source>
</evidence>
<evidence type="ECO:0000256" key="6">
    <source>
        <dbReference type="ARBA" id="ARBA00022741"/>
    </source>
</evidence>
<keyword evidence="7 14" id="KW-0378">Hydrolase</keyword>
<dbReference type="PANTHER" id="PTHR43655">
    <property type="entry name" value="ATP-DEPENDENT PROTEASE"/>
    <property type="match status" value="1"/>
</dbReference>
<keyword evidence="10 14" id="KW-1133">Transmembrane helix</keyword>
<dbReference type="Gene3D" id="3.40.50.300">
    <property type="entry name" value="P-loop containing nucleotide triphosphate hydrolases"/>
    <property type="match status" value="1"/>
</dbReference>
<dbReference type="GO" id="GO:0030163">
    <property type="term" value="P:protein catabolic process"/>
    <property type="evidence" value="ECO:0007669"/>
    <property type="project" value="UniProtKB-UniRule"/>
</dbReference>
<evidence type="ECO:0000256" key="8">
    <source>
        <dbReference type="ARBA" id="ARBA00022833"/>
    </source>
</evidence>
<dbReference type="Pfam" id="PF17862">
    <property type="entry name" value="AAA_lid_3"/>
    <property type="match status" value="1"/>
</dbReference>
<comment type="function">
    <text evidence="14">Acts as a processive, ATP-dependent zinc metallopeptidase for both cytoplasmic and membrane proteins. Plays a role in the quality control of integral membrane proteins.</text>
</comment>
<keyword evidence="8 14" id="KW-0862">Zinc</keyword>
<dbReference type="SMART" id="SM00382">
    <property type="entry name" value="AAA"/>
    <property type="match status" value="1"/>
</dbReference>
<evidence type="ECO:0000256" key="2">
    <source>
        <dbReference type="ARBA" id="ARBA00010044"/>
    </source>
</evidence>
<reference evidence="17 18" key="1">
    <citation type="submission" date="2014-01" db="EMBL/GenBank/DDBJ databases">
        <title>Development of a Comparative Genomic Fingerprinting Assay for High Resolution Genotyping of Arcobacter butzleri.</title>
        <authorList>
            <person name="Webb A.L."/>
            <person name="Inglis G.D."/>
            <person name="Kruczkiewicz P."/>
            <person name="Selinger L.B."/>
            <person name="Taboada E.N."/>
        </authorList>
    </citation>
    <scope>NUCLEOTIDE SEQUENCE [LARGE SCALE GENOMIC DNA]</scope>
    <source>
        <strain evidence="17 18">L351</strain>
    </source>
</reference>
<dbReference type="GO" id="GO:0006508">
    <property type="term" value="P:proteolysis"/>
    <property type="evidence" value="ECO:0007669"/>
    <property type="project" value="UniProtKB-KW"/>
</dbReference>
<feature type="transmembrane region" description="Helical" evidence="14">
    <location>
        <begin position="28"/>
        <end position="46"/>
    </location>
</feature>
<feature type="binding site" evidence="14">
    <location>
        <begin position="234"/>
        <end position="241"/>
    </location>
    <ligand>
        <name>ATP</name>
        <dbReference type="ChEBI" id="CHEBI:30616"/>
    </ligand>
</feature>
<comment type="subcellular location">
    <subcellularLocation>
        <location evidence="14">Cell membrane</location>
        <topology evidence="14">Multi-pass membrane protein</topology>
        <orientation evidence="14">Cytoplasmic side</orientation>
    </subcellularLocation>
    <subcellularLocation>
        <location evidence="1">Membrane</location>
    </subcellularLocation>
</comment>
<feature type="active site" evidence="14">
    <location>
        <position position="459"/>
    </location>
</feature>
<evidence type="ECO:0000259" key="16">
    <source>
        <dbReference type="SMART" id="SM00382"/>
    </source>
</evidence>
<keyword evidence="17" id="KW-0131">Cell cycle</keyword>
<comment type="similarity">
    <text evidence="13 14">In the central section; belongs to the AAA ATPase family.</text>
</comment>
<dbReference type="FunFam" id="1.20.58.760:FF:000001">
    <property type="entry name" value="ATP-dependent zinc metalloprotease FtsH"/>
    <property type="match status" value="1"/>
</dbReference>
<evidence type="ECO:0000256" key="1">
    <source>
        <dbReference type="ARBA" id="ARBA00004370"/>
    </source>
</evidence>
<organism evidence="17 18">
    <name type="scientific">Aliarcobacter butzleri L351</name>
    <dbReference type="NCBI Taxonomy" id="1447259"/>
    <lineage>
        <taxon>Bacteria</taxon>
        <taxon>Pseudomonadati</taxon>
        <taxon>Campylobacterota</taxon>
        <taxon>Epsilonproteobacteria</taxon>
        <taxon>Campylobacterales</taxon>
        <taxon>Arcobacteraceae</taxon>
        <taxon>Aliarcobacter</taxon>
    </lineage>
</organism>
<keyword evidence="5 14" id="KW-0479">Metal-binding</keyword>
<dbReference type="GO" id="GO:0016887">
    <property type="term" value="F:ATP hydrolysis activity"/>
    <property type="evidence" value="ECO:0007669"/>
    <property type="project" value="UniProtKB-UniRule"/>
</dbReference>
<comment type="similarity">
    <text evidence="2 14">In the C-terminal section; belongs to the peptidase M41 family.</text>
</comment>
<dbReference type="Proteomes" id="UP000035526">
    <property type="component" value="Unassembled WGS sequence"/>
</dbReference>
<dbReference type="Pfam" id="PF01434">
    <property type="entry name" value="Peptidase_M41"/>
    <property type="match status" value="1"/>
</dbReference>
<feature type="binding site" evidence="14">
    <location>
        <position position="462"/>
    </location>
    <ligand>
        <name>Zn(2+)</name>
        <dbReference type="ChEBI" id="CHEBI:29105"/>
        <note>catalytic</note>
    </ligand>
</feature>
<dbReference type="FunFam" id="3.40.50.300:FF:000001">
    <property type="entry name" value="ATP-dependent zinc metalloprotease FtsH"/>
    <property type="match status" value="1"/>
</dbReference>
<keyword evidence="14" id="KW-1003">Cell membrane</keyword>
<protein>
    <recommendedName>
        <fullName evidence="14">ATP-dependent zinc metalloprotease FtsH</fullName>
        <ecNumber evidence="14">3.4.24.-</ecNumber>
    </recommendedName>
</protein>
<dbReference type="InterPro" id="IPR003593">
    <property type="entry name" value="AAA+_ATPase"/>
</dbReference>
<dbReference type="SUPFAM" id="SSF140990">
    <property type="entry name" value="FtsH protease domain-like"/>
    <property type="match status" value="1"/>
</dbReference>
<feature type="transmembrane region" description="Helical" evidence="14">
    <location>
        <begin position="137"/>
        <end position="159"/>
    </location>
</feature>
<dbReference type="PROSITE" id="PS00674">
    <property type="entry name" value="AAA"/>
    <property type="match status" value="1"/>
</dbReference>
<dbReference type="AlphaFoldDB" id="A0A837J380"/>
<dbReference type="GO" id="GO:0004176">
    <property type="term" value="F:ATP-dependent peptidase activity"/>
    <property type="evidence" value="ECO:0007669"/>
    <property type="project" value="InterPro"/>
</dbReference>
<dbReference type="InterPro" id="IPR041569">
    <property type="entry name" value="AAA_lid_3"/>
</dbReference>
<feature type="domain" description="AAA+ ATPase" evidence="16">
    <location>
        <begin position="226"/>
        <end position="367"/>
    </location>
</feature>
<dbReference type="GO" id="GO:0005886">
    <property type="term" value="C:plasma membrane"/>
    <property type="evidence" value="ECO:0007669"/>
    <property type="project" value="UniProtKB-SubCell"/>
</dbReference>
<comment type="caution">
    <text evidence="17">The sequence shown here is derived from an EMBL/GenBank/DDBJ whole genome shotgun (WGS) entry which is preliminary data.</text>
</comment>
<evidence type="ECO:0000256" key="5">
    <source>
        <dbReference type="ARBA" id="ARBA00022723"/>
    </source>
</evidence>
<evidence type="ECO:0000256" key="3">
    <source>
        <dbReference type="ARBA" id="ARBA00022670"/>
    </source>
</evidence>
<dbReference type="Gene3D" id="1.20.58.760">
    <property type="entry name" value="Peptidase M41"/>
    <property type="match status" value="1"/>
</dbReference>
<keyword evidence="3 14" id="KW-0645">Protease</keyword>
<dbReference type="FunFam" id="1.10.8.60:FF:000001">
    <property type="entry name" value="ATP-dependent zinc metalloprotease FtsH"/>
    <property type="match status" value="1"/>
</dbReference>
<dbReference type="InterPro" id="IPR005936">
    <property type="entry name" value="FtsH"/>
</dbReference>
<feature type="binding site" evidence="14">
    <location>
        <position position="458"/>
    </location>
    <ligand>
        <name>Zn(2+)</name>
        <dbReference type="ChEBI" id="CHEBI:29105"/>
        <note>catalytic</note>
    </ligand>
</feature>
<feature type="binding site" evidence="14">
    <location>
        <position position="535"/>
    </location>
    <ligand>
        <name>Zn(2+)</name>
        <dbReference type="ChEBI" id="CHEBI:29105"/>
        <note>catalytic</note>
    </ligand>
</feature>
<dbReference type="GO" id="GO:0004222">
    <property type="term" value="F:metalloendopeptidase activity"/>
    <property type="evidence" value="ECO:0007669"/>
    <property type="project" value="InterPro"/>
</dbReference>
<dbReference type="InterPro" id="IPR003959">
    <property type="entry name" value="ATPase_AAA_core"/>
</dbReference>
<dbReference type="InterPro" id="IPR003960">
    <property type="entry name" value="ATPase_AAA_CS"/>
</dbReference>
<dbReference type="InterPro" id="IPR000642">
    <property type="entry name" value="Peptidase_M41"/>
</dbReference>
<dbReference type="EC" id="3.4.24.-" evidence="14"/>
<dbReference type="RefSeq" id="WP_014468216.1">
    <property type="nucleotide sequence ID" value="NZ_JAIS01000095.1"/>
</dbReference>
<evidence type="ECO:0000313" key="18">
    <source>
        <dbReference type="Proteomes" id="UP000035526"/>
    </source>
</evidence>
<evidence type="ECO:0000256" key="14">
    <source>
        <dbReference type="HAMAP-Rule" id="MF_01458"/>
    </source>
</evidence>
<gene>
    <name evidence="14" type="primary">ftsH</name>
    <name evidence="17" type="ORF">AF76_11735</name>
</gene>
<keyword evidence="11 14" id="KW-0482">Metalloprotease</keyword>
<dbReference type="NCBIfam" id="TIGR01241">
    <property type="entry name" value="FtsH_fam"/>
    <property type="match status" value="1"/>
</dbReference>
<evidence type="ECO:0000256" key="9">
    <source>
        <dbReference type="ARBA" id="ARBA00022840"/>
    </source>
</evidence>
<dbReference type="InterPro" id="IPR027417">
    <property type="entry name" value="P-loop_NTPase"/>
</dbReference>
<keyword evidence="17" id="KW-0132">Cell division</keyword>
<evidence type="ECO:0000256" key="10">
    <source>
        <dbReference type="ARBA" id="ARBA00022989"/>
    </source>
</evidence>
<proteinExistence type="inferred from homology"/>
<dbReference type="GO" id="GO:0008270">
    <property type="term" value="F:zinc ion binding"/>
    <property type="evidence" value="ECO:0007669"/>
    <property type="project" value="UniProtKB-UniRule"/>
</dbReference>
<evidence type="ECO:0000256" key="12">
    <source>
        <dbReference type="ARBA" id="ARBA00023136"/>
    </source>
</evidence>
<keyword evidence="4 14" id="KW-0812">Transmembrane</keyword>
<dbReference type="Pfam" id="PF00004">
    <property type="entry name" value="AAA"/>
    <property type="match status" value="1"/>
</dbReference>
<comment type="subunit">
    <text evidence="14">Homohexamer.</text>
</comment>
<keyword evidence="6 14" id="KW-0547">Nucleotide-binding</keyword>
<dbReference type="SUPFAM" id="SSF52540">
    <property type="entry name" value="P-loop containing nucleoside triphosphate hydrolases"/>
    <property type="match status" value="1"/>
</dbReference>